<dbReference type="Proteomes" id="UP000289333">
    <property type="component" value="Segment"/>
</dbReference>
<reference evidence="1" key="1">
    <citation type="journal article" date="2021" name="Virus">
        <title>The discovery, distribution and diversity of DNA viruses associated with Drosophila melanogaster in Europe.</title>
        <authorList>
            <person name="Wallace M.A."/>
            <person name="Coffman K.A."/>
            <person name="Gilbert C."/>
            <person name="Ravindran S."/>
            <person name="Albery G.F."/>
            <person name="Abbott J."/>
            <person name="Argyridou E."/>
            <person name="Bellosta P."/>
            <person name="Betancourt A.J."/>
            <person name="Colinet H."/>
            <person name="Eric K."/>
            <person name="Glaser-Schmitt A."/>
            <person name="Grath S."/>
            <person name="Jelic M."/>
            <person name="Kankare M."/>
            <person name="Kozeretska I."/>
            <person name="Loeschcke V."/>
            <person name="Montchamp-Moreau C."/>
            <person name="Ometto L."/>
            <person name="Onder B.S."/>
            <person name="Orengo D.J."/>
            <person name="Parsch J."/>
            <person name="Pascual M."/>
            <person name="Patenkovic A."/>
            <person name="Puerma E."/>
            <person name="Ritchie M.G."/>
            <person name="Rota-Stabelli O."/>
            <person name="Schou M.F."/>
            <person name="Serga S.V."/>
            <person name="Stamenkovic-Radak M."/>
            <person name="Tanaskovic M."/>
            <person name="Veselinovic M.S."/>
            <person name="Vieira J."/>
            <person name="Vieira C.P."/>
            <person name="Kapun M."/>
            <person name="Flatt T."/>
            <person name="Gonzalez J."/>
            <person name="Staubach F."/>
            <person name="Obbard D.J."/>
        </authorList>
    </citation>
    <scope>NUCLEOTIDE SEQUENCE</scope>
    <source>
        <strain evidence="1">DrosEU28 Tomelloso 2015</strain>
    </source>
</reference>
<organism evidence="1">
    <name type="scientific">Tomelloso virus</name>
    <dbReference type="NCBI Taxonomy" id="2053981"/>
    <lineage>
        <taxon>Viruses</taxon>
        <taxon>Viruses incertae sedis</taxon>
        <taxon>Naldaviricetes</taxon>
        <taxon>Lefavirales</taxon>
        <taxon>Nudiviridae</taxon>
        <taxon>Alphanudivirus</taxon>
        <taxon>Alphanudivirus alterdromelanogasteris</taxon>
    </lineage>
</organism>
<name>A0A2H4T2Y8_9VIRU</name>
<evidence type="ECO:0000313" key="2">
    <source>
        <dbReference type="Proteomes" id="UP000289333"/>
    </source>
</evidence>
<proteinExistence type="predicted"/>
<dbReference type="OrthoDB" id="17752at10239"/>
<dbReference type="KEGG" id="vg:41701440"/>
<dbReference type="GeneID" id="41701440"/>
<evidence type="ECO:0000313" key="1">
    <source>
        <dbReference type="EMBL" id="ATY70249.1"/>
    </source>
</evidence>
<keyword evidence="2" id="KW-1185">Reference proteome</keyword>
<sequence>MSRQFLIKPQFLTNKMKLIPLSATKNVYDFQLPEHFLTKTHLNILQCACLSHKHNKQSCIIVTEPACVKCKTPTKQLISYQSLMYHNNLLKKKLTKCCKHVHSPPCNRCINCQIGQTCIIAEPFECYESTGECEKIKNPYNTNAHTHSLFCEIFFLHLQYVRVVIKIVV</sequence>
<dbReference type="RefSeq" id="YP_009553443.1">
    <property type="nucleotide sequence ID" value="NC_040789.1"/>
</dbReference>
<accession>A0A2H4T2Y8</accession>
<dbReference type="EMBL" id="KY457233">
    <property type="protein sequence ID" value="ATY70249.1"/>
    <property type="molecule type" value="Genomic_DNA"/>
</dbReference>
<protein>
    <submittedName>
        <fullName evidence="1">OrNV gp098-like protein</fullName>
    </submittedName>
</protein>